<keyword evidence="3" id="KW-0813">Transport</keyword>
<comment type="subcellular location">
    <subcellularLocation>
        <location evidence="1">Cell envelope</location>
    </subcellularLocation>
</comment>
<evidence type="ECO:0000313" key="6">
    <source>
        <dbReference type="EMBL" id="EHE99513.1"/>
    </source>
</evidence>
<evidence type="ECO:0000256" key="1">
    <source>
        <dbReference type="ARBA" id="ARBA00004196"/>
    </source>
</evidence>
<protein>
    <recommendedName>
        <fullName evidence="8">Sugar ABC transporter substrate-binding protein</fullName>
    </recommendedName>
</protein>
<dbReference type="RefSeq" id="WP_007860882.1">
    <property type="nucleotide sequence ID" value="NZ_JH376420.1"/>
</dbReference>
<evidence type="ECO:0000256" key="2">
    <source>
        <dbReference type="ARBA" id="ARBA00008520"/>
    </source>
</evidence>
<dbReference type="PATRIC" id="fig|742733.3.peg.1708"/>
<evidence type="ECO:0000256" key="5">
    <source>
        <dbReference type="SAM" id="SignalP"/>
    </source>
</evidence>
<accession>G5HGD4</accession>
<evidence type="ECO:0008006" key="8">
    <source>
        <dbReference type="Google" id="ProtNLM"/>
    </source>
</evidence>
<dbReference type="InterPro" id="IPR006059">
    <property type="entry name" value="SBP"/>
</dbReference>
<organism evidence="6 7">
    <name type="scientific">[Clostridium] citroniae WAL-17108</name>
    <dbReference type="NCBI Taxonomy" id="742733"/>
    <lineage>
        <taxon>Bacteria</taxon>
        <taxon>Bacillati</taxon>
        <taxon>Bacillota</taxon>
        <taxon>Clostridia</taxon>
        <taxon>Lachnospirales</taxon>
        <taxon>Lachnospiraceae</taxon>
        <taxon>Enterocloster</taxon>
    </lineage>
</organism>
<dbReference type="GO" id="GO:0030313">
    <property type="term" value="C:cell envelope"/>
    <property type="evidence" value="ECO:0007669"/>
    <property type="project" value="UniProtKB-SubCell"/>
</dbReference>
<dbReference type="EMBL" id="ADLJ01000013">
    <property type="protein sequence ID" value="EHE99513.1"/>
    <property type="molecule type" value="Genomic_DNA"/>
</dbReference>
<evidence type="ECO:0000256" key="4">
    <source>
        <dbReference type="ARBA" id="ARBA00022729"/>
    </source>
</evidence>
<proteinExistence type="inferred from homology"/>
<feature type="signal peptide" evidence="5">
    <location>
        <begin position="1"/>
        <end position="20"/>
    </location>
</feature>
<evidence type="ECO:0000256" key="3">
    <source>
        <dbReference type="ARBA" id="ARBA00022448"/>
    </source>
</evidence>
<dbReference type="Pfam" id="PF01547">
    <property type="entry name" value="SBP_bac_1"/>
    <property type="match status" value="1"/>
</dbReference>
<keyword evidence="4 5" id="KW-0732">Signal</keyword>
<dbReference type="eggNOG" id="COG1653">
    <property type="taxonomic scope" value="Bacteria"/>
</dbReference>
<dbReference type="AlphaFoldDB" id="G5HGD4"/>
<dbReference type="InterPro" id="IPR050490">
    <property type="entry name" value="Bact_solute-bd_prot1"/>
</dbReference>
<dbReference type="Proteomes" id="UP000003763">
    <property type="component" value="Unassembled WGS sequence"/>
</dbReference>
<evidence type="ECO:0000313" key="7">
    <source>
        <dbReference type="Proteomes" id="UP000003763"/>
    </source>
</evidence>
<dbReference type="PROSITE" id="PS51257">
    <property type="entry name" value="PROKAR_LIPOPROTEIN"/>
    <property type="match status" value="1"/>
</dbReference>
<dbReference type="PANTHER" id="PTHR43649">
    <property type="entry name" value="ARABINOSE-BINDING PROTEIN-RELATED"/>
    <property type="match status" value="1"/>
</dbReference>
<comment type="caution">
    <text evidence="6">The sequence shown here is derived from an EMBL/GenBank/DDBJ whole genome shotgun (WGS) entry which is preliminary data.</text>
</comment>
<reference evidence="6 7" key="1">
    <citation type="submission" date="2011-08" db="EMBL/GenBank/DDBJ databases">
        <title>The Genome Sequence of Clostridium citroniae WAL-17108.</title>
        <authorList>
            <consortium name="The Broad Institute Genome Sequencing Platform"/>
            <person name="Earl A."/>
            <person name="Ward D."/>
            <person name="Feldgarden M."/>
            <person name="Gevers D."/>
            <person name="Finegold S.M."/>
            <person name="Summanen P.H."/>
            <person name="Molitoris D.R."/>
            <person name="Vaisanen M.L."/>
            <person name="Daigneault M."/>
            <person name="Allen-Vercoe E."/>
            <person name="Young S.K."/>
            <person name="Zeng Q."/>
            <person name="Gargeya S."/>
            <person name="Fitzgerald M."/>
            <person name="Haas B."/>
            <person name="Abouelleil A."/>
            <person name="Alvarado L."/>
            <person name="Arachchi H.M."/>
            <person name="Berlin A."/>
            <person name="Brown A."/>
            <person name="Chapman S.B."/>
            <person name="Chen Z."/>
            <person name="Dunbar C."/>
            <person name="Freedman E."/>
            <person name="Gearin G."/>
            <person name="Gellesch M."/>
            <person name="Goldberg J."/>
            <person name="Griggs A."/>
            <person name="Gujja S."/>
            <person name="Heiman D."/>
            <person name="Howarth C."/>
            <person name="Larson L."/>
            <person name="Lui A."/>
            <person name="MacDonald P.J.P."/>
            <person name="Montmayeur A."/>
            <person name="Murphy C."/>
            <person name="Neiman D."/>
            <person name="Pearson M."/>
            <person name="Priest M."/>
            <person name="Roberts A."/>
            <person name="Saif S."/>
            <person name="Shea T."/>
            <person name="Shenoy N."/>
            <person name="Sisk P."/>
            <person name="Stolte C."/>
            <person name="Sykes S."/>
            <person name="Wortman J."/>
            <person name="Nusbaum C."/>
            <person name="Birren B."/>
        </authorList>
    </citation>
    <scope>NUCLEOTIDE SEQUENCE [LARGE SCALE GENOMIC DNA]</scope>
    <source>
        <strain evidence="6 7">WAL-17108</strain>
    </source>
</reference>
<dbReference type="HOGENOM" id="CLU_031285_10_5_9"/>
<dbReference type="SUPFAM" id="SSF53850">
    <property type="entry name" value="Periplasmic binding protein-like II"/>
    <property type="match status" value="1"/>
</dbReference>
<name>G5HGD4_9FIRM</name>
<dbReference type="Gene3D" id="3.40.190.10">
    <property type="entry name" value="Periplasmic binding protein-like II"/>
    <property type="match status" value="1"/>
</dbReference>
<feature type="chain" id="PRO_5039682610" description="Sugar ABC transporter substrate-binding protein" evidence="5">
    <location>
        <begin position="21"/>
        <end position="469"/>
    </location>
</feature>
<dbReference type="PANTHER" id="PTHR43649:SF31">
    <property type="entry name" value="SN-GLYCEROL-3-PHOSPHATE-BINDING PERIPLASMIC PROTEIN UGPB"/>
    <property type="match status" value="1"/>
</dbReference>
<gene>
    <name evidence="6" type="ORF">HMPREF9469_01646</name>
</gene>
<dbReference type="CDD" id="cd13585">
    <property type="entry name" value="PBP2_TMBP_like"/>
    <property type="match status" value="1"/>
</dbReference>
<sequence length="469" mass="52797">MRKKLIAAVLSICMCQSLLAGCGQKAESNTKAAPGATAEMASQEAKTEKAEEGTGGNITLKFATWEASDLERQAIQRAIDGFEESHPNVSVEYTVNSFSEHHAKLNTQINAGDAPDVFWVNPEYMRDFVNRDQLMDVTGLMDEKGVDVTDYLPSSLEKMQYVDENGDSHIYGVDCCIVGPVIFYNKDLFDEAGVEYIPTKKEDQWTWDEFVENMKKLTKVENGKTVQYGTCNFEEKFSLYTTLELLGSNGATWFNEDYTQAVGIDSEATRDTLSKIKDLRTEYGVAPNPTAVGVDTSHSPTQMFMTGQVASIFVGSYALQELSQSGINLGAGLPPKMAEGTKPIGSANLDCIWKDTKHPEEAFELVQYLTSVEVCSDVYKTGLWMPNRASLYKEENQDLWYNPEVYPEGWLDMTWLWTEASLRPFDHLRNTDEIYDTCTVYMEDYFYNDGDLNTILPEWQEEVNALLEE</sequence>
<comment type="similarity">
    <text evidence="2">Belongs to the bacterial solute-binding protein 1 family.</text>
</comment>